<dbReference type="PRINTS" id="PR00502">
    <property type="entry name" value="NUDIXFAMILY"/>
</dbReference>
<dbReference type="Pfam" id="PF09296">
    <property type="entry name" value="NUDIX-like"/>
    <property type="match status" value="1"/>
</dbReference>
<dbReference type="EC" id="3.6.1.22" evidence="4"/>
<dbReference type="SUPFAM" id="SSF55811">
    <property type="entry name" value="Nudix"/>
    <property type="match status" value="1"/>
</dbReference>
<name>A0A840X4T0_9MICO</name>
<dbReference type="CDD" id="cd03429">
    <property type="entry name" value="NUDIX_NADH_pyrophosphatase_Nudt13"/>
    <property type="match status" value="1"/>
</dbReference>
<dbReference type="GO" id="GO:0006742">
    <property type="term" value="P:NADP+ catabolic process"/>
    <property type="evidence" value="ECO:0007669"/>
    <property type="project" value="TreeGrafter"/>
</dbReference>
<dbReference type="PANTHER" id="PTHR42904">
    <property type="entry name" value="NUDIX HYDROLASE, NUDC SUBFAMILY"/>
    <property type="match status" value="1"/>
</dbReference>
<evidence type="ECO:0000256" key="2">
    <source>
        <dbReference type="ARBA" id="ARBA00001947"/>
    </source>
</evidence>
<gene>
    <name evidence="12" type="ORF">BJ959_000886</name>
</gene>
<dbReference type="InterPro" id="IPR020084">
    <property type="entry name" value="NUDIX_hydrolase_CS"/>
</dbReference>
<evidence type="ECO:0000256" key="8">
    <source>
        <dbReference type="ARBA" id="ARBA00023027"/>
    </source>
</evidence>
<evidence type="ECO:0000256" key="6">
    <source>
        <dbReference type="ARBA" id="ARBA00022801"/>
    </source>
</evidence>
<comment type="catalytic activity">
    <reaction evidence="9">
        <text>a 5'-end NAD(+)-phospho-ribonucleoside in mRNA + H2O = a 5'-end phospho-adenosine-phospho-ribonucleoside in mRNA + beta-nicotinamide D-ribonucleotide + 2 H(+)</text>
        <dbReference type="Rhea" id="RHEA:60876"/>
        <dbReference type="Rhea" id="RHEA-COMP:15698"/>
        <dbReference type="Rhea" id="RHEA-COMP:15719"/>
        <dbReference type="ChEBI" id="CHEBI:14649"/>
        <dbReference type="ChEBI" id="CHEBI:15377"/>
        <dbReference type="ChEBI" id="CHEBI:15378"/>
        <dbReference type="ChEBI" id="CHEBI:144029"/>
        <dbReference type="ChEBI" id="CHEBI:144051"/>
    </reaction>
    <physiologicalReaction direction="left-to-right" evidence="9">
        <dbReference type="Rhea" id="RHEA:60877"/>
    </physiologicalReaction>
</comment>
<feature type="domain" description="Nudix hydrolase" evidence="11">
    <location>
        <begin position="181"/>
        <end position="312"/>
    </location>
</feature>
<dbReference type="GO" id="GO:0035529">
    <property type="term" value="F:NADH pyrophosphatase activity"/>
    <property type="evidence" value="ECO:0007669"/>
    <property type="project" value="TreeGrafter"/>
</dbReference>
<dbReference type="Gene3D" id="3.90.79.20">
    <property type="match status" value="1"/>
</dbReference>
<evidence type="ECO:0000256" key="9">
    <source>
        <dbReference type="ARBA" id="ARBA00023679"/>
    </source>
</evidence>
<evidence type="ECO:0000256" key="5">
    <source>
        <dbReference type="ARBA" id="ARBA00022723"/>
    </source>
</evidence>
<dbReference type="RefSeq" id="WP_153982844.1">
    <property type="nucleotide sequence ID" value="NZ_BAAANZ010000016.1"/>
</dbReference>
<dbReference type="EMBL" id="JACHBS010000001">
    <property type="protein sequence ID" value="MBB5617390.1"/>
    <property type="molecule type" value="Genomic_DNA"/>
</dbReference>
<keyword evidence="5" id="KW-0479">Metal-binding</keyword>
<dbReference type="GO" id="GO:0046872">
    <property type="term" value="F:metal ion binding"/>
    <property type="evidence" value="ECO:0007669"/>
    <property type="project" value="UniProtKB-KW"/>
</dbReference>
<accession>A0A840X4T0</accession>
<dbReference type="PROSITE" id="PS00893">
    <property type="entry name" value="NUDIX_BOX"/>
    <property type="match status" value="1"/>
</dbReference>
<comment type="similarity">
    <text evidence="3">Belongs to the Nudix hydrolase family. NudC subfamily.</text>
</comment>
<evidence type="ECO:0000313" key="12">
    <source>
        <dbReference type="EMBL" id="MBB5617390.1"/>
    </source>
</evidence>
<protein>
    <recommendedName>
        <fullName evidence="4">NAD(+) diphosphatase</fullName>
        <ecNumber evidence="4">3.6.1.22</ecNumber>
    </recommendedName>
</protein>
<dbReference type="PROSITE" id="PS51462">
    <property type="entry name" value="NUDIX"/>
    <property type="match status" value="1"/>
</dbReference>
<sequence>MHRSLTASLPLSRYRIDRDDVSRARPGLFDELAADPTARVIAVWRGEVLLAAPDGGAGADAAPAPALAFLPWSAVPAGVERVYLGRTLEAEGGVSAGAAVTAVLLGDESGPALEPDVTRWGSPRTLGHRLGDRDAGLAIEALGMANWHATHQFSPRTGNPTVSGRAGWVRVDVETGAELFPRTDAAIIVGVTDADDRLVLGSNALWESNRFSLLAGFVEPGESLEAAVVREVHEEAGLRVVDPVYVGSQPWPFPASLMLGFRARLDPAHAGELRPDGAEILDLRWFSRAELADSLGEVLLPGRTSIARAIIEDWYGGPLDAP</sequence>
<evidence type="ECO:0000256" key="4">
    <source>
        <dbReference type="ARBA" id="ARBA00012381"/>
    </source>
</evidence>
<dbReference type="InterPro" id="IPR050241">
    <property type="entry name" value="NAD-cap_RNA_hydrolase_NudC"/>
</dbReference>
<dbReference type="InterPro" id="IPR000086">
    <property type="entry name" value="NUDIX_hydrolase_dom"/>
</dbReference>
<comment type="cofactor">
    <cofactor evidence="1">
        <name>Mg(2+)</name>
        <dbReference type="ChEBI" id="CHEBI:18420"/>
    </cofactor>
</comment>
<dbReference type="InterPro" id="IPR015375">
    <property type="entry name" value="NADH_PPase-like_N"/>
</dbReference>
<evidence type="ECO:0000256" key="3">
    <source>
        <dbReference type="ARBA" id="ARBA00009595"/>
    </source>
</evidence>
<dbReference type="GO" id="GO:0019677">
    <property type="term" value="P:NAD+ catabolic process"/>
    <property type="evidence" value="ECO:0007669"/>
    <property type="project" value="TreeGrafter"/>
</dbReference>
<dbReference type="InterPro" id="IPR020476">
    <property type="entry name" value="Nudix_hydrolase"/>
</dbReference>
<proteinExistence type="inferred from homology"/>
<comment type="caution">
    <text evidence="12">The sequence shown here is derived from an EMBL/GenBank/DDBJ whole genome shotgun (WGS) entry which is preliminary data.</text>
</comment>
<evidence type="ECO:0000313" key="13">
    <source>
        <dbReference type="Proteomes" id="UP000552883"/>
    </source>
</evidence>
<dbReference type="InterPro" id="IPR015797">
    <property type="entry name" value="NUDIX_hydrolase-like_dom_sf"/>
</dbReference>
<organism evidence="12 13">
    <name type="scientific">Microcella frigidaquae</name>
    <dbReference type="NCBI Taxonomy" id="424758"/>
    <lineage>
        <taxon>Bacteria</taxon>
        <taxon>Bacillati</taxon>
        <taxon>Actinomycetota</taxon>
        <taxon>Actinomycetes</taxon>
        <taxon>Micrococcales</taxon>
        <taxon>Microbacteriaceae</taxon>
        <taxon>Microcella</taxon>
    </lineage>
</organism>
<dbReference type="Pfam" id="PF00293">
    <property type="entry name" value="NUDIX"/>
    <property type="match status" value="1"/>
</dbReference>
<dbReference type="NCBIfam" id="NF001299">
    <property type="entry name" value="PRK00241.1"/>
    <property type="match status" value="1"/>
</dbReference>
<evidence type="ECO:0000256" key="10">
    <source>
        <dbReference type="RuleBase" id="RU003476"/>
    </source>
</evidence>
<keyword evidence="13" id="KW-1185">Reference proteome</keyword>
<dbReference type="GO" id="GO:0005829">
    <property type="term" value="C:cytosol"/>
    <property type="evidence" value="ECO:0007669"/>
    <property type="project" value="TreeGrafter"/>
</dbReference>
<reference evidence="12 13" key="1">
    <citation type="submission" date="2020-08" db="EMBL/GenBank/DDBJ databases">
        <title>Sequencing the genomes of 1000 actinobacteria strains.</title>
        <authorList>
            <person name="Klenk H.-P."/>
        </authorList>
    </citation>
    <scope>NUCLEOTIDE SEQUENCE [LARGE SCALE GENOMIC DNA]</scope>
    <source>
        <strain evidence="12 13">DSM 23889</strain>
    </source>
</reference>
<evidence type="ECO:0000256" key="1">
    <source>
        <dbReference type="ARBA" id="ARBA00001946"/>
    </source>
</evidence>
<comment type="cofactor">
    <cofactor evidence="2">
        <name>Zn(2+)</name>
        <dbReference type="ChEBI" id="CHEBI:29105"/>
    </cofactor>
</comment>
<dbReference type="OrthoDB" id="9791656at2"/>
<dbReference type="InterPro" id="IPR049734">
    <property type="entry name" value="NudC-like_C"/>
</dbReference>
<dbReference type="Proteomes" id="UP000552883">
    <property type="component" value="Unassembled WGS sequence"/>
</dbReference>
<dbReference type="Gene3D" id="3.90.79.10">
    <property type="entry name" value="Nucleoside Triphosphate Pyrophosphohydrolase"/>
    <property type="match status" value="1"/>
</dbReference>
<dbReference type="PANTHER" id="PTHR42904:SF6">
    <property type="entry name" value="NAD-CAPPED RNA HYDROLASE NUDT12"/>
    <property type="match status" value="1"/>
</dbReference>
<keyword evidence="8" id="KW-0520">NAD</keyword>
<evidence type="ECO:0000256" key="7">
    <source>
        <dbReference type="ARBA" id="ARBA00022842"/>
    </source>
</evidence>
<keyword evidence="7" id="KW-0460">Magnesium</keyword>
<evidence type="ECO:0000259" key="11">
    <source>
        <dbReference type="PROSITE" id="PS51462"/>
    </source>
</evidence>
<dbReference type="AlphaFoldDB" id="A0A840X4T0"/>
<keyword evidence="6 10" id="KW-0378">Hydrolase</keyword>